<dbReference type="EMBL" id="OZ037948">
    <property type="protein sequence ID" value="CAL1710157.1"/>
    <property type="molecule type" value="Genomic_DNA"/>
</dbReference>
<organism evidence="5 6">
    <name type="scientific">Somion occarium</name>
    <dbReference type="NCBI Taxonomy" id="3059160"/>
    <lineage>
        <taxon>Eukaryota</taxon>
        <taxon>Fungi</taxon>
        <taxon>Dikarya</taxon>
        <taxon>Basidiomycota</taxon>
        <taxon>Agaricomycotina</taxon>
        <taxon>Agaricomycetes</taxon>
        <taxon>Polyporales</taxon>
        <taxon>Cerrenaceae</taxon>
        <taxon>Somion</taxon>
    </lineage>
</organism>
<feature type="region of interest" description="Disordered" evidence="1">
    <location>
        <begin position="593"/>
        <end position="654"/>
    </location>
</feature>
<dbReference type="SUPFAM" id="SSF53300">
    <property type="entry name" value="vWA-like"/>
    <property type="match status" value="1"/>
</dbReference>
<keyword evidence="2" id="KW-0812">Transmembrane</keyword>
<evidence type="ECO:0000256" key="1">
    <source>
        <dbReference type="SAM" id="MobiDB-lite"/>
    </source>
</evidence>
<feature type="region of interest" description="Disordered" evidence="1">
    <location>
        <begin position="768"/>
        <end position="794"/>
    </location>
</feature>
<dbReference type="PROSITE" id="PS51468">
    <property type="entry name" value="VIT"/>
    <property type="match status" value="1"/>
</dbReference>
<evidence type="ECO:0000313" key="6">
    <source>
        <dbReference type="Proteomes" id="UP001497453"/>
    </source>
</evidence>
<proteinExistence type="predicted"/>
<reference evidence="6" key="1">
    <citation type="submission" date="2024-04" db="EMBL/GenBank/DDBJ databases">
        <authorList>
            <person name="Shaw F."/>
            <person name="Minotto A."/>
        </authorList>
    </citation>
    <scope>NUCLEOTIDE SEQUENCE [LARGE SCALE GENOMIC DNA]</scope>
</reference>
<dbReference type="SMART" id="SM00327">
    <property type="entry name" value="VWA"/>
    <property type="match status" value="1"/>
</dbReference>
<dbReference type="InterPro" id="IPR002035">
    <property type="entry name" value="VWF_A"/>
</dbReference>
<evidence type="ECO:0000256" key="2">
    <source>
        <dbReference type="SAM" id="Phobius"/>
    </source>
</evidence>
<feature type="transmembrane region" description="Helical" evidence="2">
    <location>
        <begin position="1074"/>
        <end position="1097"/>
    </location>
</feature>
<dbReference type="InterPro" id="IPR013694">
    <property type="entry name" value="VIT"/>
</dbReference>
<dbReference type="InterPro" id="IPR009571">
    <property type="entry name" value="SUR7/Rim9-like_fungi"/>
</dbReference>
<accession>A0ABP1DTL6</accession>
<dbReference type="InterPro" id="IPR036465">
    <property type="entry name" value="vWFA_dom_sf"/>
</dbReference>
<evidence type="ECO:0000259" key="3">
    <source>
        <dbReference type="PROSITE" id="PS50234"/>
    </source>
</evidence>
<feature type="compositionally biased region" description="Low complexity" evidence="1">
    <location>
        <begin position="634"/>
        <end position="644"/>
    </location>
</feature>
<dbReference type="PANTHER" id="PTHR45737">
    <property type="entry name" value="VON WILLEBRAND FACTOR A DOMAIN-CONTAINING PROTEIN 5A"/>
    <property type="match status" value="1"/>
</dbReference>
<dbReference type="Pfam" id="PF13768">
    <property type="entry name" value="VWA_3"/>
    <property type="match status" value="1"/>
</dbReference>
<dbReference type="Proteomes" id="UP001497453">
    <property type="component" value="Chromosome 5"/>
</dbReference>
<evidence type="ECO:0000259" key="4">
    <source>
        <dbReference type="PROSITE" id="PS51468"/>
    </source>
</evidence>
<feature type="domain" description="VWFA" evidence="3">
    <location>
        <begin position="271"/>
        <end position="455"/>
    </location>
</feature>
<dbReference type="PANTHER" id="PTHR45737:SF6">
    <property type="entry name" value="VON WILLEBRAND FACTOR A DOMAIN-CONTAINING PROTEIN 5A"/>
    <property type="match status" value="1"/>
</dbReference>
<feature type="domain" description="VIT" evidence="4">
    <location>
        <begin position="6"/>
        <end position="145"/>
    </location>
</feature>
<keyword evidence="6" id="KW-1185">Reference proteome</keyword>
<protein>
    <submittedName>
        <fullName evidence="5">Uncharacterized protein</fullName>
    </submittedName>
</protein>
<feature type="compositionally biased region" description="Polar residues" evidence="1">
    <location>
        <begin position="768"/>
        <end position="777"/>
    </location>
</feature>
<sequence length="1102" mass="120119">MARSLYGLVFETPDHRFTHLHLQSVDVCASVVDVSARVTFTQVFIPASSQHVSQSYYVFPVPPRASVSAFSMRGEDGRSIIAVVRESIEGIQMMVNANLGFIAENAFVISLGLAKVDQRLTIQLTYVTDLVHDDVSRGVRLELPFCLGSVSDSMQISQLDTTVAPFLEPEVDIKVRIQTHNKIRNVYSRSHSGVAISLDSTSQQSASRQHLIAQFHASKSLQQDFELIIEAEEQEDVSRCFAERHPEDPGSVAMHLTFIPQFSLPPSQSQEYIFLIDRSGSMTGERIVMAKHTLVMLLRSLPPEGTTFNVFSFGSSSYSLFASSRPYDDNTLHTATLSVEAMDANMGGTEICPALQSVFNSRDLVPTAVFLLTDGCPQESLDYTARVVSDAVAKSPSFAPLRVFTLGIGGANAEMCQGIASAGNGECSMAADTNQIMSECSRLVRIGRTFILRNIRIDWGVPTDATTQGAIIQQVPENVDDIYPGQRLTAFALIQHPDFVIPQFVVIRGQKDGIGHFVEFEVPVYEVQWVKWMKPHIPLLHTLAARRIVTDWQQDGPTNTGVSDTRRQPIVQLAQRYQLATKFTTFVPVEKFEAVPSPPPRPRKPDPSAAGSKTGFRTWLSPFSSRTRLESSKSARSSASRSSANQRIVDNSSDSRITATLQAISPPRHSPLAIAACQSGGSLHTGLPLDAPREVVSVISKPSQKQITSARDVSSPETLVNTINTVAIALLPPSYHPEFRETQTPATLIALPPDNDVLQLVSLQASDGSFSPSTQFTRIVGDQSDPSDQPSSDDRLWPTALAIMYLKNHLKGQPDLLDGLAMKATRFGHNAAMQSGSDFDDLLLKGDVAINGARDHVTPMTYIKPEEQEDVSVVPAETASTTVQPQNRHAFWVSGCTFLSLLVSFILILLVTLSASIIGDMYIFVIRINSTTSYGGNHELRFGAWGICTTGSVNASMALTKRNGTCTAPRSGYTIPTQLLAATGHLELNGILPRPLVSMLTLHPACVALIYLAMFASLAIANRRIAIWSSVLATLTAIASSVALVADLATAIVTRNRVTSLQTGGVSVKLGNGIWMMLAAVVLLWWSVLLLVLLIFYRKLKT</sequence>
<feature type="transmembrane region" description="Helical" evidence="2">
    <location>
        <begin position="1027"/>
        <end position="1053"/>
    </location>
</feature>
<feature type="compositionally biased region" description="Polar residues" evidence="1">
    <location>
        <begin position="645"/>
        <end position="654"/>
    </location>
</feature>
<feature type="transmembrane region" description="Helical" evidence="2">
    <location>
        <begin position="1000"/>
        <end position="1021"/>
    </location>
</feature>
<dbReference type="Pfam" id="PF08487">
    <property type="entry name" value="VIT"/>
    <property type="match status" value="1"/>
</dbReference>
<name>A0ABP1DTL6_9APHY</name>
<keyword evidence="2" id="KW-1133">Transmembrane helix</keyword>
<gene>
    <name evidence="5" type="ORF">GFSPODELE1_LOCUS7683</name>
</gene>
<dbReference type="PROSITE" id="PS50234">
    <property type="entry name" value="VWFA"/>
    <property type="match status" value="1"/>
</dbReference>
<dbReference type="Pfam" id="PF06687">
    <property type="entry name" value="SUR7"/>
    <property type="match status" value="1"/>
</dbReference>
<feature type="transmembrane region" description="Helical" evidence="2">
    <location>
        <begin position="890"/>
        <end position="918"/>
    </location>
</feature>
<dbReference type="Gene3D" id="3.40.50.410">
    <property type="entry name" value="von Willebrand factor, type A domain"/>
    <property type="match status" value="1"/>
</dbReference>
<keyword evidence="2" id="KW-0472">Membrane</keyword>
<evidence type="ECO:0000313" key="5">
    <source>
        <dbReference type="EMBL" id="CAL1710157.1"/>
    </source>
</evidence>